<evidence type="ECO:0000256" key="1">
    <source>
        <dbReference type="ARBA" id="ARBA00008668"/>
    </source>
</evidence>
<dbReference type="InterPro" id="IPR036514">
    <property type="entry name" value="SGNH_hydro_sf"/>
</dbReference>
<feature type="signal peptide" evidence="5">
    <location>
        <begin position="1"/>
        <end position="20"/>
    </location>
</feature>
<evidence type="ECO:0000256" key="5">
    <source>
        <dbReference type="SAM" id="SignalP"/>
    </source>
</evidence>
<dbReference type="GO" id="GO:0016788">
    <property type="term" value="F:hydrolase activity, acting on ester bonds"/>
    <property type="evidence" value="ECO:0007669"/>
    <property type="project" value="InterPro"/>
</dbReference>
<dbReference type="AlphaFoldDB" id="A0A8K0DU07"/>
<evidence type="ECO:0000313" key="6">
    <source>
        <dbReference type="EMBL" id="KAF3431182.1"/>
    </source>
</evidence>
<dbReference type="EMBL" id="VOIH02000012">
    <property type="protein sequence ID" value="KAF3431182.1"/>
    <property type="molecule type" value="Genomic_DNA"/>
</dbReference>
<organism evidence="6 7">
    <name type="scientific">Rhamnella rubrinervis</name>
    <dbReference type="NCBI Taxonomy" id="2594499"/>
    <lineage>
        <taxon>Eukaryota</taxon>
        <taxon>Viridiplantae</taxon>
        <taxon>Streptophyta</taxon>
        <taxon>Embryophyta</taxon>
        <taxon>Tracheophyta</taxon>
        <taxon>Spermatophyta</taxon>
        <taxon>Magnoliopsida</taxon>
        <taxon>eudicotyledons</taxon>
        <taxon>Gunneridae</taxon>
        <taxon>Pentapetalae</taxon>
        <taxon>rosids</taxon>
        <taxon>fabids</taxon>
        <taxon>Rosales</taxon>
        <taxon>Rhamnaceae</taxon>
        <taxon>rhamnoid group</taxon>
        <taxon>Rhamneae</taxon>
        <taxon>Rhamnella</taxon>
    </lineage>
</organism>
<keyword evidence="4" id="KW-0325">Glycoprotein</keyword>
<dbReference type="OrthoDB" id="1600564at2759"/>
<dbReference type="InterPro" id="IPR035669">
    <property type="entry name" value="SGNH_plant_lipase-like"/>
</dbReference>
<sequence length="379" mass="42098">MFLVVAFSILAATGRQKTLGNRRDCNFPAIFNFGDSNSDTGGKSAAFHRLLSPNGDTFFRKPSGRYCDGQIILDFIAEKLGLPFVGAYLDSIGTSFRHGANFATGGSTIQPLDSKMFEAGFSPISLDIQLLQFEQFKARTFELYNEASTSYIKTSLPRPQDFPKALYTLDIGQNDLHAGLKSMTEKQLQASIPHIISLLAQAVEKLYELGARVFWIHNTGPIGCIPYSVIYYPPKTGNMDQNGCVKSHNEIAKEFNRQLKEIVSLLRTKLSEAVLTYVDIYSAKYSLISEAQKHGYANPLGYCCGYYGEDYYIQCGRKKIVNGTEHFGAACSDPSVYIYWDSVHYSHAGNRWIAHHILDGSLSDPLVPITQACRSAARL</sequence>
<reference evidence="6" key="1">
    <citation type="submission" date="2020-03" db="EMBL/GenBank/DDBJ databases">
        <title>A high-quality chromosome-level genome assembly of a woody plant with both climbing and erect habits, Rhamnella rubrinervis.</title>
        <authorList>
            <person name="Lu Z."/>
            <person name="Yang Y."/>
            <person name="Zhu X."/>
            <person name="Sun Y."/>
        </authorList>
    </citation>
    <scope>NUCLEOTIDE SEQUENCE</scope>
    <source>
        <strain evidence="6">BYM</strain>
        <tissue evidence="6">Leaf</tissue>
    </source>
</reference>
<keyword evidence="3" id="KW-0378">Hydrolase</keyword>
<evidence type="ECO:0000256" key="2">
    <source>
        <dbReference type="ARBA" id="ARBA00022729"/>
    </source>
</evidence>
<dbReference type="Proteomes" id="UP000796880">
    <property type="component" value="Unassembled WGS sequence"/>
</dbReference>
<protein>
    <submittedName>
        <fullName evidence="6">Uncharacterized protein</fullName>
    </submittedName>
</protein>
<dbReference type="SUPFAM" id="SSF52266">
    <property type="entry name" value="SGNH hydrolase"/>
    <property type="match status" value="1"/>
</dbReference>
<dbReference type="PANTHER" id="PTHR22835">
    <property type="entry name" value="ZINC FINGER FYVE DOMAIN CONTAINING PROTEIN"/>
    <property type="match status" value="1"/>
</dbReference>
<dbReference type="Pfam" id="PF00657">
    <property type="entry name" value="Lipase_GDSL"/>
    <property type="match status" value="1"/>
</dbReference>
<keyword evidence="2 5" id="KW-0732">Signal</keyword>
<keyword evidence="7" id="KW-1185">Reference proteome</keyword>
<dbReference type="PANTHER" id="PTHR22835:SF510">
    <property type="entry name" value="GDSL ESTERASE_LIPASE"/>
    <property type="match status" value="1"/>
</dbReference>
<dbReference type="CDD" id="cd01837">
    <property type="entry name" value="SGNH_plant_lipase_like"/>
    <property type="match status" value="1"/>
</dbReference>
<name>A0A8K0DU07_9ROSA</name>
<accession>A0A8K0DU07</accession>
<comment type="similarity">
    <text evidence="1">Belongs to the 'GDSL' lipolytic enzyme family.</text>
</comment>
<comment type="caution">
    <text evidence="6">The sequence shown here is derived from an EMBL/GenBank/DDBJ whole genome shotgun (WGS) entry which is preliminary data.</text>
</comment>
<feature type="chain" id="PRO_5035468576" evidence="5">
    <location>
        <begin position="21"/>
        <end position="379"/>
    </location>
</feature>
<dbReference type="InterPro" id="IPR001087">
    <property type="entry name" value="GDSL"/>
</dbReference>
<evidence type="ECO:0000256" key="4">
    <source>
        <dbReference type="ARBA" id="ARBA00023180"/>
    </source>
</evidence>
<evidence type="ECO:0000313" key="7">
    <source>
        <dbReference type="Proteomes" id="UP000796880"/>
    </source>
</evidence>
<proteinExistence type="inferred from homology"/>
<dbReference type="Gene3D" id="3.40.50.1110">
    <property type="entry name" value="SGNH hydrolase"/>
    <property type="match status" value="1"/>
</dbReference>
<evidence type="ECO:0000256" key="3">
    <source>
        <dbReference type="ARBA" id="ARBA00022801"/>
    </source>
</evidence>
<gene>
    <name evidence="6" type="ORF">FNV43_RR25912</name>
</gene>